<accession>A0A8H3W0R5</accession>
<organism evidence="1 2">
    <name type="scientific">Colletotrichum asianum</name>
    <dbReference type="NCBI Taxonomy" id="702518"/>
    <lineage>
        <taxon>Eukaryota</taxon>
        <taxon>Fungi</taxon>
        <taxon>Dikarya</taxon>
        <taxon>Ascomycota</taxon>
        <taxon>Pezizomycotina</taxon>
        <taxon>Sordariomycetes</taxon>
        <taxon>Hypocreomycetidae</taxon>
        <taxon>Glomerellales</taxon>
        <taxon>Glomerellaceae</taxon>
        <taxon>Colletotrichum</taxon>
        <taxon>Colletotrichum gloeosporioides species complex</taxon>
    </lineage>
</organism>
<dbReference type="AlphaFoldDB" id="A0A8H3W0R5"/>
<feature type="non-terminal residue" evidence="1">
    <location>
        <position position="1"/>
    </location>
</feature>
<evidence type="ECO:0000313" key="1">
    <source>
        <dbReference type="EMBL" id="KAF0316187.1"/>
    </source>
</evidence>
<keyword evidence="2" id="KW-1185">Reference proteome</keyword>
<sequence>KRYHDTGLIRTDAPEGSRFRVYRVNHSATVPIDERFELKLRK</sequence>
<dbReference type="EMBL" id="WOWK01000168">
    <property type="protein sequence ID" value="KAF0316187.1"/>
    <property type="molecule type" value="Genomic_DNA"/>
</dbReference>
<gene>
    <name evidence="1" type="ORF">GQ607_016556</name>
</gene>
<reference evidence="1 2" key="1">
    <citation type="submission" date="2019-12" db="EMBL/GenBank/DDBJ databases">
        <title>A genome sequence resource for the geographically widespread anthracnose pathogen Colletotrichum asianum.</title>
        <authorList>
            <person name="Meng Y."/>
        </authorList>
    </citation>
    <scope>NUCLEOTIDE SEQUENCE [LARGE SCALE GENOMIC DNA]</scope>
    <source>
        <strain evidence="1 2">ICMP 18580</strain>
    </source>
</reference>
<dbReference type="Proteomes" id="UP000434172">
    <property type="component" value="Unassembled WGS sequence"/>
</dbReference>
<protein>
    <submittedName>
        <fullName evidence="1">Uncharacterized protein</fullName>
    </submittedName>
</protein>
<name>A0A8H3W0R5_9PEZI</name>
<evidence type="ECO:0000313" key="2">
    <source>
        <dbReference type="Proteomes" id="UP000434172"/>
    </source>
</evidence>
<comment type="caution">
    <text evidence="1">The sequence shown here is derived from an EMBL/GenBank/DDBJ whole genome shotgun (WGS) entry which is preliminary data.</text>
</comment>
<proteinExistence type="predicted"/>